<accession>A0A9P4IDE9</accession>
<feature type="compositionally biased region" description="Polar residues" evidence="1">
    <location>
        <begin position="179"/>
        <end position="192"/>
    </location>
</feature>
<feature type="domain" description="DUF6604" evidence="2">
    <location>
        <begin position="11"/>
        <end position="277"/>
    </location>
</feature>
<reference evidence="3" key="1">
    <citation type="journal article" date="2020" name="Stud. Mycol.">
        <title>101 Dothideomycetes genomes: a test case for predicting lifestyles and emergence of pathogens.</title>
        <authorList>
            <person name="Haridas S."/>
            <person name="Albert R."/>
            <person name="Binder M."/>
            <person name="Bloem J."/>
            <person name="Labutti K."/>
            <person name="Salamov A."/>
            <person name="Andreopoulos B."/>
            <person name="Baker S."/>
            <person name="Barry K."/>
            <person name="Bills G."/>
            <person name="Bluhm B."/>
            <person name="Cannon C."/>
            <person name="Castanera R."/>
            <person name="Culley D."/>
            <person name="Daum C."/>
            <person name="Ezra D."/>
            <person name="Gonzalez J."/>
            <person name="Henrissat B."/>
            <person name="Kuo A."/>
            <person name="Liang C."/>
            <person name="Lipzen A."/>
            <person name="Lutzoni F."/>
            <person name="Magnuson J."/>
            <person name="Mondo S."/>
            <person name="Nolan M."/>
            <person name="Ohm R."/>
            <person name="Pangilinan J."/>
            <person name="Park H.-J."/>
            <person name="Ramirez L."/>
            <person name="Alfaro M."/>
            <person name="Sun H."/>
            <person name="Tritt A."/>
            <person name="Yoshinaga Y."/>
            <person name="Zwiers L.-H."/>
            <person name="Turgeon B."/>
            <person name="Goodwin S."/>
            <person name="Spatafora J."/>
            <person name="Crous P."/>
            <person name="Grigoriev I."/>
        </authorList>
    </citation>
    <scope>NUCLEOTIDE SEQUENCE</scope>
    <source>
        <strain evidence="3">CBS 133067</strain>
    </source>
</reference>
<proteinExistence type="predicted"/>
<feature type="region of interest" description="Disordered" evidence="1">
    <location>
        <begin position="179"/>
        <end position="208"/>
    </location>
</feature>
<evidence type="ECO:0000259" key="2">
    <source>
        <dbReference type="Pfam" id="PF20253"/>
    </source>
</evidence>
<organism evidence="3 4">
    <name type="scientific">Rhizodiscina lignyota</name>
    <dbReference type="NCBI Taxonomy" id="1504668"/>
    <lineage>
        <taxon>Eukaryota</taxon>
        <taxon>Fungi</taxon>
        <taxon>Dikarya</taxon>
        <taxon>Ascomycota</taxon>
        <taxon>Pezizomycotina</taxon>
        <taxon>Dothideomycetes</taxon>
        <taxon>Pleosporomycetidae</taxon>
        <taxon>Aulographales</taxon>
        <taxon>Rhizodiscinaceae</taxon>
        <taxon>Rhizodiscina</taxon>
    </lineage>
</organism>
<dbReference type="AlphaFoldDB" id="A0A9P4IDE9"/>
<sequence>MDSDPLVEVYKKYKRGTTKIATWLVESATTLCVDIPKQRSPRPSSSTTPTKCTIGCADLLRITRDIVHAPSSQRIITRGIINTLEDVISARKMCAEWYSGLEDQDGAKSSESHAYFIGVLEQMLQLLRESLSTGGGLIATTAAKNTVRNGSGESTPATPPPLVNMFAHLQVEETSAIDTDSFVPPSQVQPASSGAKKRTKKKEASATKADVEYDLEENTAGEFSLAALFYASQWLEVLCFSTEAVKDFRDGKGTLVAMSLTINMTIDSLRQTEDEIRSAFHPEMTCQEVSDGLLSCFCGPINAFGETFNDPYIEPIAKLLKGLLQEFEKKMPEIQELSHPGFTLGVGLHELKYSNPSLIDRLSNIMLSAILLLKTNGRIPMAEGSISALQLLFDDRRVEAWMVLAWRLVLVCTVYLPEEIGTASRILCLESERALKQIREHLRFDWGRICCGYSDARTMCADVVTLIATYVLNDPVSKAKDKCFGMKKDREQSHFLHSHPMLCGTLTFGILFAQQQSARISSNDRHLLLDMMHLYNAAKQLDLTSAWPDLEHLIAFYGNQNIFLGSPPTLAENFYKRLDMVHGGKLRDWAPDAIHRHNGRINRSAEVKDLEDPGKLKFVVHRWCIAAGAGFEANLGSTQVLSVKTFVSIAGGSTSHWDPGTSNWVYNIFHAFHDEYVAMDNDLHFDMLAMVRKGVGLLTKIQGDLTAIDDSHFHWPIPWTSPRSAQHPRDLKIEFISNLARLILYADNGHAYAKGRKNKNCKDSSWCRRGIHCLKHAGVRFQELIDEQGDKELKDADVVIEEVKALILSGKDVCNY</sequence>
<evidence type="ECO:0000313" key="4">
    <source>
        <dbReference type="Proteomes" id="UP000799772"/>
    </source>
</evidence>
<comment type="caution">
    <text evidence="3">The sequence shown here is derived from an EMBL/GenBank/DDBJ whole genome shotgun (WGS) entry which is preliminary data.</text>
</comment>
<name>A0A9P4IDE9_9PEZI</name>
<dbReference type="PANTHER" id="PTHR38795:SF1">
    <property type="entry name" value="DUF6604 DOMAIN-CONTAINING PROTEIN"/>
    <property type="match status" value="1"/>
</dbReference>
<gene>
    <name evidence="3" type="ORF">NA57DRAFT_76028</name>
</gene>
<protein>
    <recommendedName>
        <fullName evidence="2">DUF6604 domain-containing protein</fullName>
    </recommendedName>
</protein>
<evidence type="ECO:0000256" key="1">
    <source>
        <dbReference type="SAM" id="MobiDB-lite"/>
    </source>
</evidence>
<dbReference type="OrthoDB" id="3650634at2759"/>
<dbReference type="Pfam" id="PF20253">
    <property type="entry name" value="DUF6604"/>
    <property type="match status" value="1"/>
</dbReference>
<dbReference type="EMBL" id="ML978126">
    <property type="protein sequence ID" value="KAF2098789.1"/>
    <property type="molecule type" value="Genomic_DNA"/>
</dbReference>
<dbReference type="PANTHER" id="PTHR38795">
    <property type="entry name" value="DUF6604 DOMAIN-CONTAINING PROTEIN"/>
    <property type="match status" value="1"/>
</dbReference>
<dbReference type="Proteomes" id="UP000799772">
    <property type="component" value="Unassembled WGS sequence"/>
</dbReference>
<keyword evidence="4" id="KW-1185">Reference proteome</keyword>
<dbReference type="InterPro" id="IPR046539">
    <property type="entry name" value="DUF6604"/>
</dbReference>
<evidence type="ECO:0000313" key="3">
    <source>
        <dbReference type="EMBL" id="KAF2098789.1"/>
    </source>
</evidence>